<name>A0A0I9S630_BACFG</name>
<dbReference type="EC" id="2.5.1.72" evidence="4 14"/>
<evidence type="ECO:0000256" key="6">
    <source>
        <dbReference type="ARBA" id="ARBA00022490"/>
    </source>
</evidence>
<evidence type="ECO:0000256" key="3">
    <source>
        <dbReference type="ARBA" id="ARBA00005065"/>
    </source>
</evidence>
<keyword evidence="11 14" id="KW-0411">Iron-sulfur</keyword>
<dbReference type="InterPro" id="IPR023066">
    <property type="entry name" value="Quinolinate_synth_type2"/>
</dbReference>
<evidence type="ECO:0000256" key="12">
    <source>
        <dbReference type="ARBA" id="ARBA00050125"/>
    </source>
</evidence>
<feature type="binding site" evidence="14">
    <location>
        <position position="145"/>
    </location>
    <ligand>
        <name>iminosuccinate</name>
        <dbReference type="ChEBI" id="CHEBI:77875"/>
    </ligand>
</feature>
<dbReference type="EMBL" id="JMZZ02000223">
    <property type="protein sequence ID" value="KFX73167.1"/>
    <property type="molecule type" value="Genomic_DNA"/>
</dbReference>
<comment type="function">
    <text evidence="1 14">Catalyzes the condensation of iminoaspartate with dihydroxyacetone phosphate to form quinolinate.</text>
</comment>
<comment type="caution">
    <text evidence="15">The sequence shown here is derived from an EMBL/GenBank/DDBJ whole genome shotgun (WGS) entry which is preliminary data.</text>
</comment>
<comment type="catalytic activity">
    <reaction evidence="12">
        <text>iminosuccinate + dihydroxyacetone phosphate = quinolinate + phosphate + 2 H2O + H(+)</text>
        <dbReference type="Rhea" id="RHEA:25888"/>
        <dbReference type="ChEBI" id="CHEBI:15377"/>
        <dbReference type="ChEBI" id="CHEBI:15378"/>
        <dbReference type="ChEBI" id="CHEBI:29959"/>
        <dbReference type="ChEBI" id="CHEBI:43474"/>
        <dbReference type="ChEBI" id="CHEBI:57642"/>
        <dbReference type="ChEBI" id="CHEBI:77875"/>
        <dbReference type="EC" id="2.5.1.72"/>
    </reaction>
    <physiologicalReaction direction="left-to-right" evidence="12">
        <dbReference type="Rhea" id="RHEA:25889"/>
    </physiologicalReaction>
</comment>
<keyword evidence="8 14" id="KW-0808">Transferase</keyword>
<dbReference type="PANTHER" id="PTHR30573">
    <property type="entry name" value="QUINOLINATE SYNTHETASE A"/>
    <property type="match status" value="1"/>
</dbReference>
<keyword evidence="6 14" id="KW-0963">Cytoplasm</keyword>
<evidence type="ECO:0000313" key="15">
    <source>
        <dbReference type="EMBL" id="KFX73167.1"/>
    </source>
</evidence>
<dbReference type="AlphaFoldDB" id="A0A0I9S630"/>
<feature type="binding site" evidence="14">
    <location>
        <position position="102"/>
    </location>
    <ligand>
        <name>[4Fe-4S] cluster</name>
        <dbReference type="ChEBI" id="CHEBI:49883"/>
    </ligand>
</feature>
<gene>
    <name evidence="14" type="primary">nadA</name>
    <name evidence="15" type="ORF">EE52_0219190</name>
</gene>
<evidence type="ECO:0000256" key="2">
    <source>
        <dbReference type="ARBA" id="ARBA00004496"/>
    </source>
</evidence>
<feature type="binding site" evidence="14">
    <location>
        <position position="282"/>
    </location>
    <ligand>
        <name>[4Fe-4S] cluster</name>
        <dbReference type="ChEBI" id="CHEBI:49883"/>
    </ligand>
</feature>
<comment type="subcellular location">
    <subcellularLocation>
        <location evidence="2 14">Cytoplasm</location>
    </subcellularLocation>
</comment>
<feature type="binding site" evidence="14">
    <location>
        <position position="188"/>
    </location>
    <ligand>
        <name>[4Fe-4S] cluster</name>
        <dbReference type="ChEBI" id="CHEBI:49883"/>
    </ligand>
</feature>
<dbReference type="GO" id="GO:0034628">
    <property type="term" value="P:'de novo' NAD+ biosynthetic process from L-aspartate"/>
    <property type="evidence" value="ECO:0007669"/>
    <property type="project" value="TreeGrafter"/>
</dbReference>
<feature type="binding site" evidence="14">
    <location>
        <position position="231"/>
    </location>
    <ligand>
        <name>iminosuccinate</name>
        <dbReference type="ChEBI" id="CHEBI:77875"/>
    </ligand>
</feature>
<keyword evidence="10 14" id="KW-0408">Iron</keyword>
<dbReference type="UniPathway" id="UPA00253">
    <property type="reaction ID" value="UER00327"/>
</dbReference>
<organism evidence="15">
    <name type="scientific">Bacteroides fragilis</name>
    <dbReference type="NCBI Taxonomy" id="817"/>
    <lineage>
        <taxon>Bacteria</taxon>
        <taxon>Pseudomonadati</taxon>
        <taxon>Bacteroidota</taxon>
        <taxon>Bacteroidia</taxon>
        <taxon>Bacteroidales</taxon>
        <taxon>Bacteroidaceae</taxon>
        <taxon>Bacteroides</taxon>
    </lineage>
</organism>
<comment type="cofactor">
    <cofactor evidence="14">
        <name>[4Fe-4S] cluster</name>
        <dbReference type="ChEBI" id="CHEBI:49883"/>
    </cofactor>
    <text evidence="14">Binds 1 [4Fe-4S] cluster per subunit.</text>
</comment>
<feature type="binding site" evidence="14">
    <location>
        <position position="57"/>
    </location>
    <ligand>
        <name>iminosuccinate</name>
        <dbReference type="ChEBI" id="CHEBI:77875"/>
    </ligand>
</feature>
<sequence length="330" mass="36457">MNREEWVNKGFVDEPVDKSIDLKAAINELKKEKNAVILGHYYQKGEIQDIADYIGDSLALAQIAAKTDADILVMCGVHFMGETAKVLCPDKKVLVPDLNAGCSLADSCPADKFAEFVKEHLGYTVISYVNTTAAVKAVTDVVVTSTNAKQIVESFPKDEKIIFGPDRNLGNYINSITGREMLLWDGACHVHEQFSVEKIVELKAQYPDAVVLAHPECKSVVLKLADVVGSTAALLKYAVNSDKQRFIVATEAGIIHEMQKKCPQKTFIPAPPNDSTCGCNECNFMRLNTLEKLYNCLKYEFPEVTVDPEVAKEAVKPIKRMLEISEKLGL</sequence>
<dbReference type="PATRIC" id="fig|817.53.peg.3961"/>
<evidence type="ECO:0000256" key="7">
    <source>
        <dbReference type="ARBA" id="ARBA00022642"/>
    </source>
</evidence>
<evidence type="ECO:0000256" key="13">
    <source>
        <dbReference type="ARBA" id="ARBA00073059"/>
    </source>
</evidence>
<keyword evidence="9 14" id="KW-0479">Metal-binding</keyword>
<feature type="binding site" evidence="14">
    <location>
        <begin position="128"/>
        <end position="130"/>
    </location>
    <ligand>
        <name>iminosuccinate</name>
        <dbReference type="ChEBI" id="CHEBI:77875"/>
    </ligand>
</feature>
<feature type="binding site" evidence="14">
    <location>
        <begin position="214"/>
        <end position="216"/>
    </location>
    <ligand>
        <name>iminosuccinate</name>
        <dbReference type="ChEBI" id="CHEBI:77875"/>
    </ligand>
</feature>
<evidence type="ECO:0000256" key="9">
    <source>
        <dbReference type="ARBA" id="ARBA00022723"/>
    </source>
</evidence>
<dbReference type="HAMAP" id="MF_00568">
    <property type="entry name" value="NadA_type2"/>
    <property type="match status" value="1"/>
</dbReference>
<evidence type="ECO:0000256" key="14">
    <source>
        <dbReference type="HAMAP-Rule" id="MF_00568"/>
    </source>
</evidence>
<dbReference type="NCBIfam" id="TIGR00550">
    <property type="entry name" value="nadA"/>
    <property type="match status" value="1"/>
</dbReference>
<accession>A0A0I9S630</accession>
<dbReference type="RefSeq" id="WP_044301698.1">
    <property type="nucleotide sequence ID" value="NZ_CP036542.1"/>
</dbReference>
<protein>
    <recommendedName>
        <fullName evidence="13 14">Quinolinate synthase</fullName>
        <ecNumber evidence="4 14">2.5.1.72</ecNumber>
    </recommendedName>
</protein>
<keyword evidence="5 14" id="KW-0004">4Fe-4S</keyword>
<evidence type="ECO:0000256" key="1">
    <source>
        <dbReference type="ARBA" id="ARBA00003791"/>
    </source>
</evidence>
<dbReference type="GO" id="GO:0051539">
    <property type="term" value="F:4 iron, 4 sulfur cluster binding"/>
    <property type="evidence" value="ECO:0007669"/>
    <property type="project" value="UniProtKB-KW"/>
</dbReference>
<keyword evidence="7 14" id="KW-0662">Pyridine nucleotide biosynthesis</keyword>
<dbReference type="SUPFAM" id="SSF142754">
    <property type="entry name" value="NadA-like"/>
    <property type="match status" value="1"/>
</dbReference>
<dbReference type="FunFam" id="3.40.50.10800:FF:000003">
    <property type="entry name" value="Quinolinate synthase A"/>
    <property type="match status" value="1"/>
</dbReference>
<dbReference type="PANTHER" id="PTHR30573:SF0">
    <property type="entry name" value="QUINOLINATE SYNTHASE, CHLOROPLASTIC"/>
    <property type="match status" value="1"/>
</dbReference>
<dbReference type="InterPro" id="IPR036094">
    <property type="entry name" value="NadA_sf"/>
</dbReference>
<evidence type="ECO:0000256" key="5">
    <source>
        <dbReference type="ARBA" id="ARBA00022485"/>
    </source>
</evidence>
<comment type="similarity">
    <text evidence="14">Belongs to the quinolinate synthase family. Type 2 subfamily.</text>
</comment>
<dbReference type="GO" id="GO:0005829">
    <property type="term" value="C:cytosol"/>
    <property type="evidence" value="ECO:0007669"/>
    <property type="project" value="TreeGrafter"/>
</dbReference>
<dbReference type="GO" id="GO:0008987">
    <property type="term" value="F:quinolinate synthetase A activity"/>
    <property type="evidence" value="ECO:0007669"/>
    <property type="project" value="UniProtKB-UniRule"/>
</dbReference>
<dbReference type="GO" id="GO:0046872">
    <property type="term" value="F:metal ion binding"/>
    <property type="evidence" value="ECO:0007669"/>
    <property type="project" value="UniProtKB-KW"/>
</dbReference>
<dbReference type="FunFam" id="3.40.50.10800:FF:000001">
    <property type="entry name" value="Quinolinate synthase A"/>
    <property type="match status" value="1"/>
</dbReference>
<dbReference type="NCBIfam" id="NF006878">
    <property type="entry name" value="PRK09375.1-2"/>
    <property type="match status" value="1"/>
</dbReference>
<dbReference type="InterPro" id="IPR003473">
    <property type="entry name" value="NadA"/>
</dbReference>
<reference evidence="15" key="1">
    <citation type="book" date="2014" name="THE 24TH EUROPEAN CONGRESS OF CLINICAL MICROBIOLOGY AND INFECTIOUS DISEASES" publisher="ECCMID 2014" city="Barcelona, Spain">
        <title>Identification of resistance genes in three multidrug-resistant Bacteroides fragilis isolates by whole genome sequencing.</title>
        <editorList>
            <person name="Unknown"/>
            <person name="A."/>
        </editorList>
        <authorList>
            <person name="Sydenham T.V."/>
            <person name="Hasman H."/>
            <person name="Wang M."/>
            <person name="Soki J."/>
            <person name="Nagy E."/>
            <person name="Justesen U.S."/>
        </authorList>
    </citation>
    <scope>NUCLEOTIDE SEQUENCE</scope>
    <source>
        <strain evidence="15">DCMOUH0018B</strain>
    </source>
</reference>
<dbReference type="Gene3D" id="3.40.50.10800">
    <property type="entry name" value="NadA-like"/>
    <property type="match status" value="3"/>
</dbReference>
<feature type="binding site" evidence="14">
    <location>
        <position position="40"/>
    </location>
    <ligand>
        <name>iminosuccinate</name>
        <dbReference type="ChEBI" id="CHEBI:77875"/>
    </ligand>
</feature>
<evidence type="ECO:0000256" key="11">
    <source>
        <dbReference type="ARBA" id="ARBA00023014"/>
    </source>
</evidence>
<evidence type="ECO:0000256" key="4">
    <source>
        <dbReference type="ARBA" id="ARBA00012669"/>
    </source>
</evidence>
<dbReference type="Pfam" id="PF02445">
    <property type="entry name" value="NadA"/>
    <property type="match status" value="1"/>
</dbReference>
<evidence type="ECO:0000256" key="8">
    <source>
        <dbReference type="ARBA" id="ARBA00022679"/>
    </source>
</evidence>
<reference evidence="15" key="2">
    <citation type="submission" date="2014-07" db="EMBL/GenBank/DDBJ databases">
        <title>Genetics and epidemiology of antimicrobial resistance in B. fragilis group.</title>
        <authorList>
            <person name="Sydenham T.V."/>
            <person name="Hasman H."/>
            <person name="Kemp M."/>
            <person name="Justesen U.S."/>
        </authorList>
    </citation>
    <scope>NUCLEOTIDE SEQUENCE [LARGE SCALE GENOMIC DNA]</scope>
    <source>
        <strain evidence="15">DCMOUH0018B</strain>
    </source>
</reference>
<comment type="pathway">
    <text evidence="3 14">Cofactor biosynthesis; NAD(+) biosynthesis; quinolinate from iminoaspartate: step 1/1.</text>
</comment>
<evidence type="ECO:0000256" key="10">
    <source>
        <dbReference type="ARBA" id="ARBA00023004"/>
    </source>
</evidence>
<proteinExistence type="inferred from homology"/>